<accession>A0AA40BSZ6</accession>
<evidence type="ECO:0000313" key="3">
    <source>
        <dbReference type="Proteomes" id="UP001172159"/>
    </source>
</evidence>
<evidence type="ECO:0000313" key="2">
    <source>
        <dbReference type="EMBL" id="KAK0739826.1"/>
    </source>
</evidence>
<dbReference type="EMBL" id="JAUKTV010000004">
    <property type="protein sequence ID" value="KAK0739826.1"/>
    <property type="molecule type" value="Genomic_DNA"/>
</dbReference>
<keyword evidence="3" id="KW-1185">Reference proteome</keyword>
<sequence length="270" mass="29555">MGWMVFVSMSVVERQKRLESGRGLPFQLRTICAAKAGLGQAQHLLRSMCHRAAGDTAISAEADGVAIHLQTGVTPPTTYIISHHSDAGQAASDADAGVRGSADLFQKLDAVRRLACFAFEAAEPGSCQGAIPKPWLSSFPRNSSLSVGRRGTESRGRQKKSLANSVPGIEDYQRSRVLEAGGELRIRHIAKARFCSTATWLHNACGHRLWSRLNKVHMPCHANMVLMTICCTARVVFEDVGKFGSRQPSGTFFRPYHYPLNAETWVTHPL</sequence>
<dbReference type="Proteomes" id="UP001172159">
    <property type="component" value="Unassembled WGS sequence"/>
</dbReference>
<organism evidence="2 3">
    <name type="scientific">Apiosordaria backusii</name>
    <dbReference type="NCBI Taxonomy" id="314023"/>
    <lineage>
        <taxon>Eukaryota</taxon>
        <taxon>Fungi</taxon>
        <taxon>Dikarya</taxon>
        <taxon>Ascomycota</taxon>
        <taxon>Pezizomycotina</taxon>
        <taxon>Sordariomycetes</taxon>
        <taxon>Sordariomycetidae</taxon>
        <taxon>Sordariales</taxon>
        <taxon>Lasiosphaeriaceae</taxon>
        <taxon>Apiosordaria</taxon>
    </lineage>
</organism>
<protein>
    <submittedName>
        <fullName evidence="2">Uncharacterized protein</fullName>
    </submittedName>
</protein>
<evidence type="ECO:0000256" key="1">
    <source>
        <dbReference type="SAM" id="MobiDB-lite"/>
    </source>
</evidence>
<dbReference type="AlphaFoldDB" id="A0AA40BSZ6"/>
<proteinExistence type="predicted"/>
<name>A0AA40BSZ6_9PEZI</name>
<feature type="region of interest" description="Disordered" evidence="1">
    <location>
        <begin position="142"/>
        <end position="165"/>
    </location>
</feature>
<gene>
    <name evidence="2" type="ORF">B0T21DRAFT_148842</name>
</gene>
<comment type="caution">
    <text evidence="2">The sequence shown here is derived from an EMBL/GenBank/DDBJ whole genome shotgun (WGS) entry which is preliminary data.</text>
</comment>
<reference evidence="2" key="1">
    <citation type="submission" date="2023-06" db="EMBL/GenBank/DDBJ databases">
        <title>Genome-scale phylogeny and comparative genomics of the fungal order Sordariales.</title>
        <authorList>
            <consortium name="Lawrence Berkeley National Laboratory"/>
            <person name="Hensen N."/>
            <person name="Bonometti L."/>
            <person name="Westerberg I."/>
            <person name="Brannstrom I.O."/>
            <person name="Guillou S."/>
            <person name="Cros-Aarteil S."/>
            <person name="Calhoun S."/>
            <person name="Haridas S."/>
            <person name="Kuo A."/>
            <person name="Mondo S."/>
            <person name="Pangilinan J."/>
            <person name="Riley R."/>
            <person name="Labutti K."/>
            <person name="Andreopoulos B."/>
            <person name="Lipzen A."/>
            <person name="Chen C."/>
            <person name="Yanf M."/>
            <person name="Daum C."/>
            <person name="Ng V."/>
            <person name="Clum A."/>
            <person name="Steindorff A."/>
            <person name="Ohm R."/>
            <person name="Martin F."/>
            <person name="Silar P."/>
            <person name="Natvig D."/>
            <person name="Lalanne C."/>
            <person name="Gautier V."/>
            <person name="Ament-Velasquez S.L."/>
            <person name="Kruys A."/>
            <person name="Hutchinson M.I."/>
            <person name="Powell A.J."/>
            <person name="Barry K."/>
            <person name="Miller A.N."/>
            <person name="Grigoriev I.V."/>
            <person name="Debuchy R."/>
            <person name="Gladieux P."/>
            <person name="Thoren M.H."/>
            <person name="Johannesson H."/>
        </authorList>
    </citation>
    <scope>NUCLEOTIDE SEQUENCE</scope>
    <source>
        <strain evidence="2">CBS 540.89</strain>
    </source>
</reference>